<name>A0A7D4QP93_9SPHI</name>
<keyword evidence="1" id="KW-1133">Transmembrane helix</keyword>
<dbReference type="Proteomes" id="UP000505355">
    <property type="component" value="Chromosome"/>
</dbReference>
<dbReference type="AlphaFoldDB" id="A0A7D4QP93"/>
<evidence type="ECO:0000313" key="3">
    <source>
        <dbReference type="Proteomes" id="UP000505355"/>
    </source>
</evidence>
<dbReference type="EMBL" id="CP054139">
    <property type="protein sequence ID" value="QKJ28409.1"/>
    <property type="molecule type" value="Genomic_DNA"/>
</dbReference>
<feature type="transmembrane region" description="Helical" evidence="1">
    <location>
        <begin position="304"/>
        <end position="323"/>
    </location>
</feature>
<gene>
    <name evidence="2" type="ORF">HQ865_01080</name>
</gene>
<keyword evidence="1" id="KW-0472">Membrane</keyword>
<dbReference type="RefSeq" id="WP_173413111.1">
    <property type="nucleotide sequence ID" value="NZ_CP054139.1"/>
</dbReference>
<evidence type="ECO:0000313" key="2">
    <source>
        <dbReference type="EMBL" id="QKJ28409.1"/>
    </source>
</evidence>
<organism evidence="2 3">
    <name type="scientific">Mucilaginibacter mali</name>
    <dbReference type="NCBI Taxonomy" id="2740462"/>
    <lineage>
        <taxon>Bacteria</taxon>
        <taxon>Pseudomonadati</taxon>
        <taxon>Bacteroidota</taxon>
        <taxon>Sphingobacteriia</taxon>
        <taxon>Sphingobacteriales</taxon>
        <taxon>Sphingobacteriaceae</taxon>
        <taxon>Mucilaginibacter</taxon>
    </lineage>
</organism>
<keyword evidence="1" id="KW-0812">Transmembrane</keyword>
<protein>
    <submittedName>
        <fullName evidence="2">Uncharacterized protein</fullName>
    </submittedName>
</protein>
<keyword evidence="3" id="KW-1185">Reference proteome</keyword>
<reference evidence="2 3" key="1">
    <citation type="submission" date="2020-05" db="EMBL/GenBank/DDBJ databases">
        <title>Mucilaginibacter mali sp. nov.</title>
        <authorList>
            <person name="Kim H.S."/>
            <person name="Lee K.C."/>
            <person name="Suh M.K."/>
            <person name="Kim J.-S."/>
            <person name="Han K.-I."/>
            <person name="Eom M.K."/>
            <person name="Shin Y.K."/>
            <person name="Lee J.-S."/>
        </authorList>
    </citation>
    <scope>NUCLEOTIDE SEQUENCE [LARGE SCALE GENOMIC DNA]</scope>
    <source>
        <strain evidence="2 3">G2-14</strain>
    </source>
</reference>
<evidence type="ECO:0000256" key="1">
    <source>
        <dbReference type="SAM" id="Phobius"/>
    </source>
</evidence>
<accession>A0A7D4QP93</accession>
<proteinExistence type="predicted"/>
<dbReference type="KEGG" id="mmab:HQ865_01080"/>
<sequence length="393" mass="46148">MAASITKIKGFIQTYIGYNFENLTEAELEDLRIFLSQALIALRWEMEDEFNNLHDDAEKSKYVLGLQSQLIFIADGITNFQFEDNDVVILPQIFKWLQINIFQVLEDMCAFFRDYFNLDAKLPSTFFEPDSHSNQIARLTANLQQHQIDEDLSELVLNYAHAVSNSDKFKVKTWRQLNFHKKLIAAVEKLIEPPQSGDINLELLKLFVRYEFNSIQVYAYFVKYIEQITTKETAFEEQQGALLYLLKIFNQVRVESDHLYEPTIQSLKASVLESITAELNYLEQKNKLYQESFKGSDSAPTSKFYFGIAVTLAELMFLFRVFLEVGFMHTKFKSYLYEFVHNHIKPEKEENFSMKSMRNLLNSKPFPDRLVRNIRGWLVIMIAHIDLYYNINP</sequence>